<dbReference type="AlphaFoldDB" id="A0AAV3YP88"/>
<reference evidence="2 3" key="1">
    <citation type="journal article" date="2021" name="Elife">
        <title>Chloroplast acquisition without the gene transfer in kleptoplastic sea slugs, Plakobranchus ocellatus.</title>
        <authorList>
            <person name="Maeda T."/>
            <person name="Takahashi S."/>
            <person name="Yoshida T."/>
            <person name="Shimamura S."/>
            <person name="Takaki Y."/>
            <person name="Nagai Y."/>
            <person name="Toyoda A."/>
            <person name="Suzuki Y."/>
            <person name="Arimoto A."/>
            <person name="Ishii H."/>
            <person name="Satoh N."/>
            <person name="Nishiyama T."/>
            <person name="Hasebe M."/>
            <person name="Maruyama T."/>
            <person name="Minagawa J."/>
            <person name="Obokata J."/>
            <person name="Shigenobu S."/>
        </authorList>
    </citation>
    <scope>NUCLEOTIDE SEQUENCE [LARGE SCALE GENOMIC DNA]</scope>
</reference>
<feature type="compositionally biased region" description="Polar residues" evidence="1">
    <location>
        <begin position="125"/>
        <end position="138"/>
    </location>
</feature>
<keyword evidence="3" id="KW-1185">Reference proteome</keyword>
<proteinExistence type="predicted"/>
<dbReference type="Proteomes" id="UP000735302">
    <property type="component" value="Unassembled WGS sequence"/>
</dbReference>
<dbReference type="EMBL" id="BLXT01001274">
    <property type="protein sequence ID" value="GFN83943.1"/>
    <property type="molecule type" value="Genomic_DNA"/>
</dbReference>
<gene>
    <name evidence="2" type="ORF">PoB_001044900</name>
</gene>
<accession>A0AAV3YP88</accession>
<feature type="compositionally biased region" description="Basic and acidic residues" evidence="1">
    <location>
        <begin position="406"/>
        <end position="416"/>
    </location>
</feature>
<evidence type="ECO:0000313" key="2">
    <source>
        <dbReference type="EMBL" id="GFN83943.1"/>
    </source>
</evidence>
<feature type="region of interest" description="Disordered" evidence="1">
    <location>
        <begin position="377"/>
        <end position="416"/>
    </location>
</feature>
<name>A0AAV3YP88_9GAST</name>
<comment type="caution">
    <text evidence="2">The sequence shown here is derived from an EMBL/GenBank/DDBJ whole genome shotgun (WGS) entry which is preliminary data.</text>
</comment>
<organism evidence="2 3">
    <name type="scientific">Plakobranchus ocellatus</name>
    <dbReference type="NCBI Taxonomy" id="259542"/>
    <lineage>
        <taxon>Eukaryota</taxon>
        <taxon>Metazoa</taxon>
        <taxon>Spiralia</taxon>
        <taxon>Lophotrochozoa</taxon>
        <taxon>Mollusca</taxon>
        <taxon>Gastropoda</taxon>
        <taxon>Heterobranchia</taxon>
        <taxon>Euthyneura</taxon>
        <taxon>Panpulmonata</taxon>
        <taxon>Sacoglossa</taxon>
        <taxon>Placobranchoidea</taxon>
        <taxon>Plakobranchidae</taxon>
        <taxon>Plakobranchus</taxon>
    </lineage>
</organism>
<evidence type="ECO:0000256" key="1">
    <source>
        <dbReference type="SAM" id="MobiDB-lite"/>
    </source>
</evidence>
<feature type="region of interest" description="Disordered" evidence="1">
    <location>
        <begin position="125"/>
        <end position="150"/>
    </location>
</feature>
<protein>
    <submittedName>
        <fullName evidence="2">Uncharacterized protein</fullName>
    </submittedName>
</protein>
<feature type="compositionally biased region" description="Polar residues" evidence="1">
    <location>
        <begin position="377"/>
        <end position="402"/>
    </location>
</feature>
<evidence type="ECO:0000313" key="3">
    <source>
        <dbReference type="Proteomes" id="UP000735302"/>
    </source>
</evidence>
<sequence>MLPLIRPNPTPNNDRSILTAQSWFRIRRFPSGPKNINTMVERQRDMDSSKTLCYKVDRYKRYCANKKPLRLLLGILLESAATESEKISPTGRSRLTTSTKGNIVISSSNRQTQNSVYTWNNSQQTQAITADSQRSPSEVNRETFSRSPHTVTITKTENEKSVHINMQNKGLSNKFHSLNHTTNNIVLPRNGPILPHNGPILPCNGPIFPRNGPVGYSPMKSSETAATWQSNVCTSKPFDATSSQPLNLQKAFKPIEPRPYNNPLAVDVTRPSGHGIAPALPSNGLSNLHNPGGPLKELCPNKMTHLTTNPSPVAPLSPLLVTPNFSGKSQTLEPSLLTPNSTCIASPAYSPNVSAHSSSVLTYKRAILPIPPQSTKISASSLNTPPLNPLASSGVSPNSINESEPDPSRGKQRDDPHNCCCNRSPTSILCKSCGEIFQGRKRQKCKVHPNQIFLMDIRCCPTCQSDNLKEIYMKQ</sequence>